<keyword evidence="2" id="KW-1185">Reference proteome</keyword>
<comment type="caution">
    <text evidence="1">The sequence shown here is derived from an EMBL/GenBank/DDBJ whole genome shotgun (WGS) entry which is preliminary data.</text>
</comment>
<proteinExistence type="predicted"/>
<dbReference type="EMBL" id="MNCJ02000318">
    <property type="protein sequence ID" value="KAF5815833.1"/>
    <property type="molecule type" value="Genomic_DNA"/>
</dbReference>
<dbReference type="Proteomes" id="UP000215914">
    <property type="component" value="Unassembled WGS sequence"/>
</dbReference>
<name>A0A9K3JI15_HELAN</name>
<accession>A0A9K3JI15</accession>
<organism evidence="1 2">
    <name type="scientific">Helianthus annuus</name>
    <name type="common">Common sunflower</name>
    <dbReference type="NCBI Taxonomy" id="4232"/>
    <lineage>
        <taxon>Eukaryota</taxon>
        <taxon>Viridiplantae</taxon>
        <taxon>Streptophyta</taxon>
        <taxon>Embryophyta</taxon>
        <taxon>Tracheophyta</taxon>
        <taxon>Spermatophyta</taxon>
        <taxon>Magnoliopsida</taxon>
        <taxon>eudicotyledons</taxon>
        <taxon>Gunneridae</taxon>
        <taxon>Pentapetalae</taxon>
        <taxon>asterids</taxon>
        <taxon>campanulids</taxon>
        <taxon>Asterales</taxon>
        <taxon>Asteraceae</taxon>
        <taxon>Asteroideae</taxon>
        <taxon>Heliantheae alliance</taxon>
        <taxon>Heliantheae</taxon>
        <taxon>Helianthus</taxon>
    </lineage>
</organism>
<reference evidence="1" key="2">
    <citation type="submission" date="2020-06" db="EMBL/GenBank/DDBJ databases">
        <title>Helianthus annuus Genome sequencing and assembly Release 2.</title>
        <authorList>
            <person name="Gouzy J."/>
            <person name="Langlade N."/>
            <person name="Munos S."/>
        </authorList>
    </citation>
    <scope>NUCLEOTIDE SEQUENCE</scope>
    <source>
        <tissue evidence="1">Leaves</tissue>
    </source>
</reference>
<gene>
    <name evidence="1" type="ORF">HanXRQr2_Chr03g0127541</name>
</gene>
<dbReference type="AlphaFoldDB" id="A0A9K3JI15"/>
<protein>
    <submittedName>
        <fullName evidence="1">Uncharacterized protein</fullName>
    </submittedName>
</protein>
<evidence type="ECO:0000313" key="1">
    <source>
        <dbReference type="EMBL" id="KAF5815833.1"/>
    </source>
</evidence>
<dbReference type="Gramene" id="mRNA:HanXRQr2_Chr03g0127541">
    <property type="protein sequence ID" value="CDS:HanXRQr2_Chr03g0127541.1"/>
    <property type="gene ID" value="HanXRQr2_Chr03g0127541"/>
</dbReference>
<sequence length="60" mass="6741">MLFKLLQRYERLPPRPVRCSSSNGSANTPEGSLSITMASQESEDITSGWISILTDEVKRR</sequence>
<evidence type="ECO:0000313" key="2">
    <source>
        <dbReference type="Proteomes" id="UP000215914"/>
    </source>
</evidence>
<reference evidence="1" key="1">
    <citation type="journal article" date="2017" name="Nature">
        <title>The sunflower genome provides insights into oil metabolism, flowering and Asterid evolution.</title>
        <authorList>
            <person name="Badouin H."/>
            <person name="Gouzy J."/>
            <person name="Grassa C.J."/>
            <person name="Murat F."/>
            <person name="Staton S.E."/>
            <person name="Cottret L."/>
            <person name="Lelandais-Briere C."/>
            <person name="Owens G.L."/>
            <person name="Carrere S."/>
            <person name="Mayjonade B."/>
            <person name="Legrand L."/>
            <person name="Gill N."/>
            <person name="Kane N.C."/>
            <person name="Bowers J.E."/>
            <person name="Hubner S."/>
            <person name="Bellec A."/>
            <person name="Berard A."/>
            <person name="Berges H."/>
            <person name="Blanchet N."/>
            <person name="Boniface M.C."/>
            <person name="Brunel D."/>
            <person name="Catrice O."/>
            <person name="Chaidir N."/>
            <person name="Claudel C."/>
            <person name="Donnadieu C."/>
            <person name="Faraut T."/>
            <person name="Fievet G."/>
            <person name="Helmstetter N."/>
            <person name="King M."/>
            <person name="Knapp S.J."/>
            <person name="Lai Z."/>
            <person name="Le Paslier M.C."/>
            <person name="Lippi Y."/>
            <person name="Lorenzon L."/>
            <person name="Mandel J.R."/>
            <person name="Marage G."/>
            <person name="Marchand G."/>
            <person name="Marquand E."/>
            <person name="Bret-Mestries E."/>
            <person name="Morien E."/>
            <person name="Nambeesan S."/>
            <person name="Nguyen T."/>
            <person name="Pegot-Espagnet P."/>
            <person name="Pouilly N."/>
            <person name="Raftis F."/>
            <person name="Sallet E."/>
            <person name="Schiex T."/>
            <person name="Thomas J."/>
            <person name="Vandecasteele C."/>
            <person name="Vares D."/>
            <person name="Vear F."/>
            <person name="Vautrin S."/>
            <person name="Crespi M."/>
            <person name="Mangin B."/>
            <person name="Burke J.M."/>
            <person name="Salse J."/>
            <person name="Munos S."/>
            <person name="Vincourt P."/>
            <person name="Rieseberg L.H."/>
            <person name="Langlade N.B."/>
        </authorList>
    </citation>
    <scope>NUCLEOTIDE SEQUENCE</scope>
    <source>
        <tissue evidence="1">Leaves</tissue>
    </source>
</reference>